<dbReference type="AlphaFoldDB" id="A0A6U3XIM8"/>
<feature type="compositionally biased region" description="Acidic residues" evidence="1">
    <location>
        <begin position="11"/>
        <end position="21"/>
    </location>
</feature>
<accession>A0A6U3XIM8</accession>
<protein>
    <submittedName>
        <fullName evidence="3">Uncharacterized protein</fullName>
    </submittedName>
</protein>
<feature type="compositionally biased region" description="Acidic residues" evidence="1">
    <location>
        <begin position="33"/>
        <end position="61"/>
    </location>
</feature>
<organism evidence="3">
    <name type="scientific">Octactis speculum</name>
    <dbReference type="NCBI Taxonomy" id="3111310"/>
    <lineage>
        <taxon>Eukaryota</taxon>
        <taxon>Sar</taxon>
        <taxon>Stramenopiles</taxon>
        <taxon>Ochrophyta</taxon>
        <taxon>Dictyochophyceae</taxon>
        <taxon>Dictyochales</taxon>
        <taxon>Dictyochaceae</taxon>
        <taxon>Octactis</taxon>
    </lineage>
</organism>
<evidence type="ECO:0000313" key="3">
    <source>
        <dbReference type="EMBL" id="CAD9470051.1"/>
    </source>
</evidence>
<dbReference type="EMBL" id="HBGS01052389">
    <property type="protein sequence ID" value="CAD9470047.1"/>
    <property type="molecule type" value="Transcribed_RNA"/>
</dbReference>
<dbReference type="EMBL" id="HBGS01052390">
    <property type="protein sequence ID" value="CAD9470051.1"/>
    <property type="molecule type" value="Transcribed_RNA"/>
</dbReference>
<proteinExistence type="predicted"/>
<feature type="region of interest" description="Disordered" evidence="1">
    <location>
        <begin position="1"/>
        <end position="61"/>
    </location>
</feature>
<reference evidence="3" key="1">
    <citation type="submission" date="2021-01" db="EMBL/GenBank/DDBJ databases">
        <authorList>
            <person name="Corre E."/>
            <person name="Pelletier E."/>
            <person name="Niang G."/>
            <person name="Scheremetjew M."/>
            <person name="Finn R."/>
            <person name="Kale V."/>
            <person name="Holt S."/>
            <person name="Cochrane G."/>
            <person name="Meng A."/>
            <person name="Brown T."/>
            <person name="Cohen L."/>
        </authorList>
    </citation>
    <scope>NUCLEOTIDE SEQUENCE</scope>
    <source>
        <strain evidence="3">CCMP1381</strain>
    </source>
</reference>
<evidence type="ECO:0000313" key="2">
    <source>
        <dbReference type="EMBL" id="CAD9470047.1"/>
    </source>
</evidence>
<evidence type="ECO:0000256" key="1">
    <source>
        <dbReference type="SAM" id="MobiDB-lite"/>
    </source>
</evidence>
<gene>
    <name evidence="2" type="ORF">DSPE1174_LOCUS27051</name>
    <name evidence="3" type="ORF">DSPE1174_LOCUS27052</name>
</gene>
<sequence length="152" mass="17285">MLSKQPVNMCDAEEWMDDMESAPEGPNTSYDEFIVDDEDADDNNEEYFDSPDEDPDASNDELDLEEAQDLVEEIEAPGENAIEGGGDAKDDPYRNGLLENLSTVISWRSRNYPSENVPWKITNFIGLQQFSEDYFDHGKLFADPKRNLPNSH</sequence>
<name>A0A6U3XIM8_9STRA</name>